<keyword evidence="1" id="KW-0812">Transmembrane</keyword>
<name>A0A2M8NZ59_9CHLR</name>
<feature type="transmembrane region" description="Helical" evidence="1">
    <location>
        <begin position="328"/>
        <end position="346"/>
    </location>
</feature>
<feature type="transmembrane region" description="Helical" evidence="1">
    <location>
        <begin position="358"/>
        <end position="376"/>
    </location>
</feature>
<protein>
    <submittedName>
        <fullName evidence="2">Uncharacterized protein</fullName>
    </submittedName>
</protein>
<feature type="transmembrane region" description="Helical" evidence="1">
    <location>
        <begin position="261"/>
        <end position="281"/>
    </location>
</feature>
<dbReference type="AlphaFoldDB" id="A0A2M8NZ59"/>
<evidence type="ECO:0000313" key="3">
    <source>
        <dbReference type="Proteomes" id="UP000228921"/>
    </source>
</evidence>
<feature type="transmembrane region" description="Helical" evidence="1">
    <location>
        <begin position="133"/>
        <end position="156"/>
    </location>
</feature>
<feature type="transmembrane region" description="Helical" evidence="1">
    <location>
        <begin position="76"/>
        <end position="95"/>
    </location>
</feature>
<feature type="transmembrane region" description="Helical" evidence="1">
    <location>
        <begin position="288"/>
        <end position="308"/>
    </location>
</feature>
<feature type="transmembrane region" description="Helical" evidence="1">
    <location>
        <begin position="203"/>
        <end position="224"/>
    </location>
</feature>
<gene>
    <name evidence="2" type="ORF">CUN51_07125</name>
</gene>
<feature type="transmembrane region" description="Helical" evidence="1">
    <location>
        <begin position="107"/>
        <end position="127"/>
    </location>
</feature>
<dbReference type="InterPro" id="IPR045691">
    <property type="entry name" value="DUF6056"/>
</dbReference>
<feature type="transmembrane region" description="Helical" evidence="1">
    <location>
        <begin position="44"/>
        <end position="70"/>
    </location>
</feature>
<dbReference type="Pfam" id="PF19528">
    <property type="entry name" value="DUF6056"/>
    <property type="match status" value="1"/>
</dbReference>
<feature type="transmembrane region" description="Helical" evidence="1">
    <location>
        <begin position="163"/>
        <end position="191"/>
    </location>
</feature>
<dbReference type="EMBL" id="PGTK01000008">
    <property type="protein sequence ID" value="PJF30574.1"/>
    <property type="molecule type" value="Genomic_DNA"/>
</dbReference>
<keyword evidence="1" id="KW-1133">Transmembrane helix</keyword>
<comment type="caution">
    <text evidence="2">The sequence shown here is derived from an EMBL/GenBank/DDBJ whole genome shotgun (WGS) entry which is preliminary data.</text>
</comment>
<feature type="transmembrane region" description="Helical" evidence="1">
    <location>
        <begin position="236"/>
        <end position="255"/>
    </location>
</feature>
<sequence>MNQRWALLLIIAAGILPLGVVAWGSNFARYIADDYCMKNSSMQLGWWGFIVFVYTSWTGTFSSLALQGLIPSPQFIALPILLMLVMWLWLLYLAVRRLLMHVSVNDESLISGAIAFLLFAVFIYTLPSLHQALFWYTAAVPYTLPLVGMLLNVLWLGRLKSPWGVLIFFVFNFILAGFNPSFTGVQIFWLGSLLLLTMRHKTIRWQLVSSLLGALISFAIVSIAPGNANRIAASPAIFDLGRALSVLPAALRLSLHRAFLNVPFGTLALLLIPAIFAFHFGKQINRKIIVVGLIGLFILAIGSAVVALMPSLYTFALLPPSRGWTIPLWSLLCALAAFGYLLGLLVRADQPPLGYLPRYAQIAAVILVIGVTLNGMPITLQALQRQAAYAAAWDERDAYLRALSGAESVRVRSFHGTFELEDLTDDPNHWTNACIANYYNLSAILADDQPPFVP</sequence>
<feature type="transmembrane region" description="Helical" evidence="1">
    <location>
        <begin position="6"/>
        <end position="32"/>
    </location>
</feature>
<evidence type="ECO:0000256" key="1">
    <source>
        <dbReference type="SAM" id="Phobius"/>
    </source>
</evidence>
<dbReference type="Proteomes" id="UP000228921">
    <property type="component" value="Unassembled WGS sequence"/>
</dbReference>
<proteinExistence type="predicted"/>
<organism evidence="2 3">
    <name type="scientific">Candidatus Thermofonsia Clade 1 bacterium</name>
    <dbReference type="NCBI Taxonomy" id="2364210"/>
    <lineage>
        <taxon>Bacteria</taxon>
        <taxon>Bacillati</taxon>
        <taxon>Chloroflexota</taxon>
        <taxon>Candidatus Thermofontia</taxon>
        <taxon>Candidatus Thermofonsia Clade 1</taxon>
    </lineage>
</organism>
<accession>A0A2M8NZ59</accession>
<keyword evidence="1" id="KW-0472">Membrane</keyword>
<evidence type="ECO:0000313" key="2">
    <source>
        <dbReference type="EMBL" id="PJF30574.1"/>
    </source>
</evidence>
<reference evidence="2 3" key="1">
    <citation type="submission" date="2017-11" db="EMBL/GenBank/DDBJ databases">
        <title>Evolution of Phototrophy in the Chloroflexi Phylum Driven by Horizontal Gene Transfer.</title>
        <authorList>
            <person name="Ward L.M."/>
            <person name="Hemp J."/>
            <person name="Shih P.M."/>
            <person name="Mcglynn S.E."/>
            <person name="Fischer W."/>
        </authorList>
    </citation>
    <scope>NUCLEOTIDE SEQUENCE [LARGE SCALE GENOMIC DNA]</scope>
    <source>
        <strain evidence="2">CP2_2F</strain>
    </source>
</reference>